<feature type="transmembrane region" description="Helical" evidence="2">
    <location>
        <begin position="182"/>
        <end position="206"/>
    </location>
</feature>
<evidence type="ECO:0000256" key="1">
    <source>
        <dbReference type="SAM" id="MobiDB-lite"/>
    </source>
</evidence>
<feature type="transmembrane region" description="Helical" evidence="2">
    <location>
        <begin position="117"/>
        <end position="137"/>
    </location>
</feature>
<accession>A0A9X2Q0Z8</accession>
<feature type="transmembrane region" description="Helical" evidence="2">
    <location>
        <begin position="436"/>
        <end position="455"/>
    </location>
</feature>
<protein>
    <submittedName>
        <fullName evidence="3">Uncharacterized protein</fullName>
    </submittedName>
</protein>
<evidence type="ECO:0000313" key="4">
    <source>
        <dbReference type="Proteomes" id="UP001155027"/>
    </source>
</evidence>
<proteinExistence type="predicted"/>
<gene>
    <name evidence="3" type="ORF">GGP71_003182</name>
</gene>
<comment type="caution">
    <text evidence="3">The sequence shown here is derived from an EMBL/GenBank/DDBJ whole genome shotgun (WGS) entry which is preliminary data.</text>
</comment>
<name>A0A9X2Q0Z8_9BACT</name>
<dbReference type="Proteomes" id="UP001155027">
    <property type="component" value="Unassembled WGS sequence"/>
</dbReference>
<feature type="transmembrane region" description="Helical" evidence="2">
    <location>
        <begin position="516"/>
        <end position="535"/>
    </location>
</feature>
<feature type="transmembrane region" description="Helical" evidence="2">
    <location>
        <begin position="59"/>
        <end position="82"/>
    </location>
</feature>
<sequence>MSSALRAWFHTALSDLRTRLRDRRLLMMVAACVYLGHLVLAGRIELTLVDRSYRGAANAAWMGTVLSLTAAFLLTLFGFYLVRGALSRERQGRTAPLVAASPVRSVTYLLGKWTSGTLFLLVLAGSMAVSLAVLFVLRGDGLPAPAPLLTPFLLFVVPTAAVVTAVALAFECLPGLGGTVGGILYFFGAVAATVAPVLGAAPVDLLGMGVIHDSMSQAVLAQYPEADPGAMFSFGYYRAPAEQLKTVQWDGVAVTADLLARRAGLVLAGGALAAGAALPFDRFDPSPSWRATLRSALPGPNTSTPKTEATSTEPPATAGPPTAGHPSGPEGRPDAPAPAESAPWSLLGSLSAPVALRPFGLFAVECRRALRRRSGTWLVGALVLVGAGLWVPGSTGLLVVAWLWPLPLWSDLGARETATRTAPLVASSPYPRAQRVAAWAVGAAVPLALLAGPLLLGGHWRALVGGLFVPALGLAAGRLSGTPRLFEIVYLVLWYVGLASRQAALDFGGVAHAPPGTLVGYGLAAAVLLVGAVTGPRTA</sequence>
<feature type="transmembrane region" description="Helical" evidence="2">
    <location>
        <begin position="149"/>
        <end position="170"/>
    </location>
</feature>
<feature type="transmembrane region" description="Helical" evidence="2">
    <location>
        <begin position="377"/>
        <end position="404"/>
    </location>
</feature>
<reference evidence="3" key="1">
    <citation type="submission" date="2022-08" db="EMBL/GenBank/DDBJ databases">
        <title>Genomic Encyclopedia of Type Strains, Phase V (KMG-V): Genome sequencing to study the core and pangenomes of soil and plant-associated prokaryotes.</title>
        <authorList>
            <person name="Whitman W."/>
        </authorList>
    </citation>
    <scope>NUCLEOTIDE SEQUENCE</scope>
    <source>
        <strain evidence="3">0</strain>
    </source>
</reference>
<dbReference type="RefSeq" id="WP_259081059.1">
    <property type="nucleotide sequence ID" value="NZ_JANUAU010000014.1"/>
</dbReference>
<feature type="compositionally biased region" description="Low complexity" evidence="1">
    <location>
        <begin position="302"/>
        <end position="329"/>
    </location>
</feature>
<evidence type="ECO:0000313" key="3">
    <source>
        <dbReference type="EMBL" id="MCS3679233.1"/>
    </source>
</evidence>
<organism evidence="3 4">
    <name type="scientific">Salinibacter ruber</name>
    <dbReference type="NCBI Taxonomy" id="146919"/>
    <lineage>
        <taxon>Bacteria</taxon>
        <taxon>Pseudomonadati</taxon>
        <taxon>Rhodothermota</taxon>
        <taxon>Rhodothermia</taxon>
        <taxon>Rhodothermales</taxon>
        <taxon>Salinibacteraceae</taxon>
        <taxon>Salinibacter</taxon>
    </lineage>
</organism>
<keyword evidence="2" id="KW-0472">Membrane</keyword>
<dbReference type="EMBL" id="JANUAU010000014">
    <property type="protein sequence ID" value="MCS3679233.1"/>
    <property type="molecule type" value="Genomic_DNA"/>
</dbReference>
<feature type="transmembrane region" description="Helical" evidence="2">
    <location>
        <begin position="25"/>
        <end position="44"/>
    </location>
</feature>
<feature type="region of interest" description="Disordered" evidence="1">
    <location>
        <begin position="291"/>
        <end position="340"/>
    </location>
</feature>
<dbReference type="AlphaFoldDB" id="A0A9X2Q0Z8"/>
<keyword evidence="2" id="KW-1133">Transmembrane helix</keyword>
<keyword evidence="2" id="KW-0812">Transmembrane</keyword>
<feature type="transmembrane region" description="Helical" evidence="2">
    <location>
        <begin position="462"/>
        <end position="479"/>
    </location>
</feature>
<evidence type="ECO:0000256" key="2">
    <source>
        <dbReference type="SAM" id="Phobius"/>
    </source>
</evidence>